<dbReference type="Proteomes" id="UP000292052">
    <property type="component" value="Unassembled WGS sequence"/>
</dbReference>
<comment type="similarity">
    <text evidence="2">Belongs to the ATP-dependent AMP-binding enzyme family.</text>
</comment>
<dbReference type="GO" id="GO:0005524">
    <property type="term" value="F:ATP binding"/>
    <property type="evidence" value="ECO:0007669"/>
    <property type="project" value="UniProtKB-KW"/>
</dbReference>
<dbReference type="GO" id="GO:0046872">
    <property type="term" value="F:metal ion binding"/>
    <property type="evidence" value="ECO:0007669"/>
    <property type="project" value="UniProtKB-KW"/>
</dbReference>
<accession>A0A482VS86</accession>
<evidence type="ECO:0000256" key="1">
    <source>
        <dbReference type="ARBA" id="ARBA00001946"/>
    </source>
</evidence>
<sequence length="79" mass="8820">PSIQEVAVVGKPDKRSGEVAVGFVVKKTGSRVSEKDICDYLSEFVCTEKRLHGGVQFIDVIPKNLSGKILRKKLRKMFE</sequence>
<reference evidence="8 9" key="1">
    <citation type="submission" date="2017-03" db="EMBL/GenBank/DDBJ databases">
        <title>Genome of the blue death feigning beetle - Asbolus verrucosus.</title>
        <authorList>
            <person name="Rider S.D."/>
        </authorList>
    </citation>
    <scope>NUCLEOTIDE SEQUENCE [LARGE SCALE GENOMIC DNA]</scope>
    <source>
        <strain evidence="8">Butters</strain>
        <tissue evidence="8">Head and leg muscle</tissue>
    </source>
</reference>
<evidence type="ECO:0000259" key="7">
    <source>
        <dbReference type="Pfam" id="PF13193"/>
    </source>
</evidence>
<dbReference type="Pfam" id="PF13193">
    <property type="entry name" value="AMP-binding_C"/>
    <property type="match status" value="1"/>
</dbReference>
<dbReference type="Gene3D" id="3.30.300.30">
    <property type="match status" value="1"/>
</dbReference>
<dbReference type="GO" id="GO:0016405">
    <property type="term" value="F:CoA-ligase activity"/>
    <property type="evidence" value="ECO:0007669"/>
    <property type="project" value="TreeGrafter"/>
</dbReference>
<name>A0A482VS86_ASBVE</name>
<keyword evidence="3" id="KW-0479">Metal-binding</keyword>
<dbReference type="EMBL" id="QDEB01073547">
    <property type="protein sequence ID" value="RZC35157.1"/>
    <property type="molecule type" value="Genomic_DNA"/>
</dbReference>
<dbReference type="InterPro" id="IPR045851">
    <property type="entry name" value="AMP-bd_C_sf"/>
</dbReference>
<feature type="domain" description="AMP-binding enzyme C-terminal" evidence="7">
    <location>
        <begin position="1"/>
        <end position="68"/>
    </location>
</feature>
<evidence type="ECO:0000256" key="4">
    <source>
        <dbReference type="ARBA" id="ARBA00022741"/>
    </source>
</evidence>
<dbReference type="AlphaFoldDB" id="A0A482VS86"/>
<comment type="cofactor">
    <cofactor evidence="1">
        <name>Mg(2+)</name>
        <dbReference type="ChEBI" id="CHEBI:18420"/>
    </cofactor>
</comment>
<comment type="caution">
    <text evidence="8">The sequence shown here is derived from an EMBL/GenBank/DDBJ whole genome shotgun (WGS) entry which is preliminary data.</text>
</comment>
<protein>
    <submittedName>
        <fullName evidence="8">AMP-binding C domain containing protein</fullName>
    </submittedName>
</protein>
<keyword evidence="6" id="KW-0460">Magnesium</keyword>
<feature type="non-terminal residue" evidence="8">
    <location>
        <position position="1"/>
    </location>
</feature>
<dbReference type="PANTHER" id="PTHR24096:SF423">
    <property type="entry name" value="GM05240P"/>
    <property type="match status" value="1"/>
</dbReference>
<dbReference type="STRING" id="1661398.A0A482VS86"/>
<keyword evidence="5" id="KW-0067">ATP-binding</keyword>
<evidence type="ECO:0000256" key="3">
    <source>
        <dbReference type="ARBA" id="ARBA00022723"/>
    </source>
</evidence>
<organism evidence="8 9">
    <name type="scientific">Asbolus verrucosus</name>
    <name type="common">Desert ironclad beetle</name>
    <dbReference type="NCBI Taxonomy" id="1661398"/>
    <lineage>
        <taxon>Eukaryota</taxon>
        <taxon>Metazoa</taxon>
        <taxon>Ecdysozoa</taxon>
        <taxon>Arthropoda</taxon>
        <taxon>Hexapoda</taxon>
        <taxon>Insecta</taxon>
        <taxon>Pterygota</taxon>
        <taxon>Neoptera</taxon>
        <taxon>Endopterygota</taxon>
        <taxon>Coleoptera</taxon>
        <taxon>Polyphaga</taxon>
        <taxon>Cucujiformia</taxon>
        <taxon>Tenebrionidae</taxon>
        <taxon>Pimeliinae</taxon>
        <taxon>Asbolus</taxon>
    </lineage>
</organism>
<evidence type="ECO:0000256" key="2">
    <source>
        <dbReference type="ARBA" id="ARBA00006432"/>
    </source>
</evidence>
<keyword evidence="9" id="KW-1185">Reference proteome</keyword>
<evidence type="ECO:0000313" key="9">
    <source>
        <dbReference type="Proteomes" id="UP000292052"/>
    </source>
</evidence>
<dbReference type="SUPFAM" id="SSF56801">
    <property type="entry name" value="Acetyl-CoA synthetase-like"/>
    <property type="match status" value="1"/>
</dbReference>
<proteinExistence type="inferred from homology"/>
<dbReference type="InterPro" id="IPR025110">
    <property type="entry name" value="AMP-bd_C"/>
</dbReference>
<gene>
    <name evidence="8" type="ORF">BDFB_015059</name>
</gene>
<dbReference type="PANTHER" id="PTHR24096">
    <property type="entry name" value="LONG-CHAIN-FATTY-ACID--COA LIGASE"/>
    <property type="match status" value="1"/>
</dbReference>
<evidence type="ECO:0000256" key="6">
    <source>
        <dbReference type="ARBA" id="ARBA00022842"/>
    </source>
</evidence>
<evidence type="ECO:0000256" key="5">
    <source>
        <dbReference type="ARBA" id="ARBA00022840"/>
    </source>
</evidence>
<evidence type="ECO:0000313" key="8">
    <source>
        <dbReference type="EMBL" id="RZC35157.1"/>
    </source>
</evidence>
<keyword evidence="4" id="KW-0547">Nucleotide-binding</keyword>
<dbReference type="OrthoDB" id="10253869at2759"/>